<evidence type="ECO:0000256" key="3">
    <source>
        <dbReference type="ARBA" id="ARBA00022692"/>
    </source>
</evidence>
<evidence type="ECO:0000313" key="10">
    <source>
        <dbReference type="EMBL" id="RLN51337.1"/>
    </source>
</evidence>
<gene>
    <name evidence="10" type="ORF">BBJ29_005313</name>
    <name evidence="11" type="ORF">BBP00_00001819</name>
</gene>
<keyword evidence="2 8" id="KW-0813">Transport</keyword>
<comment type="similarity">
    <text evidence="7 8">Belongs to the SFT2 family.</text>
</comment>
<dbReference type="AlphaFoldDB" id="A0A3F2RZ87"/>
<evidence type="ECO:0000256" key="4">
    <source>
        <dbReference type="ARBA" id="ARBA00022927"/>
    </source>
</evidence>
<name>A0A3F2RZ87_9STRA</name>
<dbReference type="GO" id="GO:0016192">
    <property type="term" value="P:vesicle-mediated transport"/>
    <property type="evidence" value="ECO:0007669"/>
    <property type="project" value="InterPro"/>
</dbReference>
<dbReference type="InterPro" id="IPR036259">
    <property type="entry name" value="MFS_trans_sf"/>
</dbReference>
<keyword evidence="3 8" id="KW-0812">Transmembrane</keyword>
<proteinExistence type="inferred from homology"/>
<feature type="transmembrane region" description="Helical" evidence="8">
    <location>
        <begin position="434"/>
        <end position="454"/>
    </location>
</feature>
<dbReference type="OrthoDB" id="73614at2759"/>
<evidence type="ECO:0000256" key="6">
    <source>
        <dbReference type="ARBA" id="ARBA00023136"/>
    </source>
</evidence>
<dbReference type="Gene3D" id="1.20.1250.20">
    <property type="entry name" value="MFS general substrate transporter like domains"/>
    <property type="match status" value="1"/>
</dbReference>
<keyword evidence="5 8" id="KW-1133">Transmembrane helix</keyword>
<dbReference type="Proteomes" id="UP000277300">
    <property type="component" value="Unassembled WGS sequence"/>
</dbReference>
<keyword evidence="4 8" id="KW-0653">Protein transport</keyword>
<evidence type="ECO:0000256" key="7">
    <source>
        <dbReference type="ARBA" id="ARBA00025800"/>
    </source>
</evidence>
<feature type="transmembrane region" description="Helical" evidence="8">
    <location>
        <begin position="412"/>
        <end position="428"/>
    </location>
</feature>
<comment type="function">
    <text evidence="8">May be involved in fusion of retrograde transport vesicles derived from an endocytic compartment with the Golgi complex.</text>
</comment>
<dbReference type="EMBL" id="MBDO02000027">
    <property type="protein sequence ID" value="RLN67184.1"/>
    <property type="molecule type" value="Genomic_DNA"/>
</dbReference>
<dbReference type="GO" id="GO:0016020">
    <property type="term" value="C:membrane"/>
    <property type="evidence" value="ECO:0007669"/>
    <property type="project" value="UniProtKB-SubCell"/>
</dbReference>
<evidence type="ECO:0000313" key="11">
    <source>
        <dbReference type="EMBL" id="RLN67184.1"/>
    </source>
</evidence>
<organism evidence="11 12">
    <name type="scientific">Phytophthora kernoviae</name>
    <dbReference type="NCBI Taxonomy" id="325452"/>
    <lineage>
        <taxon>Eukaryota</taxon>
        <taxon>Sar</taxon>
        <taxon>Stramenopiles</taxon>
        <taxon>Oomycota</taxon>
        <taxon>Peronosporomycetes</taxon>
        <taxon>Peronosporales</taxon>
        <taxon>Peronosporaceae</taxon>
        <taxon>Phytophthora</taxon>
    </lineage>
</organism>
<dbReference type="GO" id="GO:0015031">
    <property type="term" value="P:protein transport"/>
    <property type="evidence" value="ECO:0007669"/>
    <property type="project" value="UniProtKB-KW"/>
</dbReference>
<accession>A0A3F2RZ87</accession>
<evidence type="ECO:0000256" key="8">
    <source>
        <dbReference type="RuleBase" id="RU363111"/>
    </source>
</evidence>
<feature type="compositionally biased region" description="Basic and acidic residues" evidence="9">
    <location>
        <begin position="254"/>
        <end position="284"/>
    </location>
</feature>
<dbReference type="PANTHER" id="PTHR23137">
    <property type="entry name" value="VESICLE TRANSPORT PROTEIN-RELATED"/>
    <property type="match status" value="1"/>
</dbReference>
<evidence type="ECO:0000256" key="9">
    <source>
        <dbReference type="SAM" id="MobiDB-lite"/>
    </source>
</evidence>
<evidence type="ECO:0000313" key="13">
    <source>
        <dbReference type="Proteomes" id="UP000284657"/>
    </source>
</evidence>
<keyword evidence="6 8" id="KW-0472">Membrane</keyword>
<dbReference type="GO" id="GO:0005737">
    <property type="term" value="C:cytoplasm"/>
    <property type="evidence" value="ECO:0007669"/>
    <property type="project" value="UniProtKB-ARBA"/>
</dbReference>
<dbReference type="InterPro" id="IPR007305">
    <property type="entry name" value="Vesicle_transpt_Got1/SFT2"/>
</dbReference>
<evidence type="ECO:0000256" key="1">
    <source>
        <dbReference type="ARBA" id="ARBA00004141"/>
    </source>
</evidence>
<feature type="region of interest" description="Disordered" evidence="9">
    <location>
        <begin position="300"/>
        <end position="326"/>
    </location>
</feature>
<feature type="region of interest" description="Disordered" evidence="9">
    <location>
        <begin position="254"/>
        <end position="286"/>
    </location>
</feature>
<dbReference type="InterPro" id="IPR011691">
    <property type="entry name" value="Vesicle_transpt_SFT2"/>
</dbReference>
<protein>
    <recommendedName>
        <fullName evidence="8">Vesicle transport protein</fullName>
    </recommendedName>
</protein>
<feature type="transmembrane region" description="Helical" evidence="8">
    <location>
        <begin position="371"/>
        <end position="392"/>
    </location>
</feature>
<comment type="subcellular location">
    <subcellularLocation>
        <location evidence="1 8">Membrane</location>
        <topology evidence="1 8">Multi-pass membrane protein</topology>
    </subcellularLocation>
</comment>
<evidence type="ECO:0000313" key="12">
    <source>
        <dbReference type="Proteomes" id="UP000277300"/>
    </source>
</evidence>
<sequence length="482" mass="55067">MTSPFDRHLIDIYAGRAPDGLVFFSEHGYYDVSDTTNTVQMFRDNVGRDDFWHDRESYDEFDPFERPTVYPFGSQSKVPSSRMRSELHRTNSGRFTLLDDDGNPVSEDDLLEMEREDRLKVKSLELDDDDLAELESEQATVESAIEVIRVEKYRFQRVLFRAFYEPENGVDPDSPTGTFVSSVHDFMELPPLLSPVALLDLPPYCGNLFDRSSSFANLKHSKHSKQKDNEKITMMEQLKEQSKKASDKLEEIANKGHEAIDKVTKQTKDSINKSTKKKDSKENTDSSFLNSAKEAFHIDIKEDKKDKKKPKRKDSSDSDSDEEEGLLHGIGDEFDDLTLNQRMLGAVGCYILSGLFAFAATVMLFTGVHHVRFYALFYSLSNIATFCSLIFIMGQERLQKRMLSRKRSTSGSTWMGALALTVIVAFLWPSHWFIVILLLIAQFCGMIWYSASYIPFGRKFLHKYAAKRVILVDAMDGKIDGK</sequence>
<dbReference type="Pfam" id="PF04178">
    <property type="entry name" value="Got1"/>
    <property type="match status" value="1"/>
</dbReference>
<evidence type="ECO:0000256" key="5">
    <source>
        <dbReference type="ARBA" id="ARBA00022989"/>
    </source>
</evidence>
<feature type="transmembrane region" description="Helical" evidence="8">
    <location>
        <begin position="343"/>
        <end position="365"/>
    </location>
</feature>
<dbReference type="SUPFAM" id="SSF103473">
    <property type="entry name" value="MFS general substrate transporter"/>
    <property type="match status" value="1"/>
</dbReference>
<dbReference type="EMBL" id="MBAD02001871">
    <property type="protein sequence ID" value="RLN51337.1"/>
    <property type="molecule type" value="Genomic_DNA"/>
</dbReference>
<dbReference type="Proteomes" id="UP000284657">
    <property type="component" value="Unassembled WGS sequence"/>
</dbReference>
<dbReference type="PANTHER" id="PTHR23137:SF6">
    <property type="entry name" value="VESICLE TRANSPORT PROTEIN"/>
    <property type="match status" value="1"/>
</dbReference>
<evidence type="ECO:0000256" key="2">
    <source>
        <dbReference type="ARBA" id="ARBA00022448"/>
    </source>
</evidence>
<comment type="caution">
    <text evidence="11">The sequence shown here is derived from an EMBL/GenBank/DDBJ whole genome shotgun (WGS) entry which is preliminary data.</text>
</comment>
<reference evidence="12 13" key="1">
    <citation type="submission" date="2018-07" db="EMBL/GenBank/DDBJ databases">
        <title>Genome sequencing of oomycete isolates from Chile give support for New Zealand origin for Phytophthora kernoviae and make available the first Nothophytophthora sp. genome.</title>
        <authorList>
            <person name="Studholme D.J."/>
            <person name="Sanfuentes E."/>
            <person name="Panda P."/>
            <person name="Hill R."/>
            <person name="Sambles C."/>
            <person name="Grant M."/>
            <person name="Williams N.M."/>
            <person name="Mcdougal R.L."/>
        </authorList>
    </citation>
    <scope>NUCLEOTIDE SEQUENCE [LARGE SCALE GENOMIC DNA]</scope>
    <source>
        <strain evidence="11">Chile6</strain>
        <strain evidence="10">Chile7</strain>
    </source>
</reference>
<dbReference type="GO" id="GO:0012505">
    <property type="term" value="C:endomembrane system"/>
    <property type="evidence" value="ECO:0007669"/>
    <property type="project" value="UniProtKB-ARBA"/>
</dbReference>